<evidence type="ECO:0000256" key="4">
    <source>
        <dbReference type="ARBA" id="ARBA00022857"/>
    </source>
</evidence>
<dbReference type="EC" id="1.6.99.1" evidence="7"/>
<feature type="domain" description="NADH:flavin oxidoreductase/NADH oxidase N-terminal" evidence="6">
    <location>
        <begin position="6"/>
        <end position="338"/>
    </location>
</feature>
<keyword evidence="8" id="KW-1185">Reference proteome</keyword>
<dbReference type="PANTHER" id="PTHR43303:SF4">
    <property type="entry name" value="NADPH DEHYDROGENASE C23G7.10C-RELATED"/>
    <property type="match status" value="1"/>
</dbReference>
<keyword evidence="3" id="KW-0288">FMN</keyword>
<accession>H8FXE3</accession>
<dbReference type="OrthoDB" id="9804454at2"/>
<evidence type="ECO:0000313" key="7">
    <source>
        <dbReference type="EMBL" id="CCG43031.1"/>
    </source>
</evidence>
<dbReference type="SUPFAM" id="SSF51395">
    <property type="entry name" value="FMN-linked oxidoreductases"/>
    <property type="match status" value="1"/>
</dbReference>
<dbReference type="InterPro" id="IPR001155">
    <property type="entry name" value="OxRdtase_FMN_N"/>
</dbReference>
<evidence type="ECO:0000313" key="8">
    <source>
        <dbReference type="Proteomes" id="UP000004169"/>
    </source>
</evidence>
<dbReference type="GO" id="GO:0050661">
    <property type="term" value="F:NADP binding"/>
    <property type="evidence" value="ECO:0007669"/>
    <property type="project" value="InterPro"/>
</dbReference>
<dbReference type="EMBL" id="CAHP01000053">
    <property type="protein sequence ID" value="CCG43031.1"/>
    <property type="molecule type" value="Genomic_DNA"/>
</dbReference>
<gene>
    <name evidence="7" type="primary">namA</name>
    <name evidence="7" type="ORF">PHAMO_570026</name>
</gene>
<sequence length="370" mass="39210">MSQPILFQPLTLRGLTLPNRIGVAPMCQYSAHDGQAQDWHFQHYGALAASGPGMVTIEATGIVPEGRISAYCLGLYDDASEAALTRLVSSLKALSSGAVALQLAHAGRKAAAARSWEGGGPASDGWPTLSASDLPFGPDWPAPKAATPGDLDGVKQGFVEAARRALRAGFDAIELHSAHGYLLHQFLSPLTNRRTDCYGGSLDNRMRFPLEVVAALRKAWPADKPLGIRISATDWVEGGWDIDEAVIYAQAFRDAGVDYVCVSTGGLAPHAKVPVGPGYQLPFARRIRAETDLVTRAVGLIATGTDAEAALQAGDADLIAIGRGFLDDPRWAWHAAETLGVEIPTPPQYAAARPRVWPGAALTRPGKTPK</sequence>
<dbReference type="AlphaFoldDB" id="H8FXE3"/>
<dbReference type="RefSeq" id="WP_002731006.1">
    <property type="nucleotide sequence ID" value="NZ_CAHP01000053.1"/>
</dbReference>
<evidence type="ECO:0000256" key="3">
    <source>
        <dbReference type="ARBA" id="ARBA00022643"/>
    </source>
</evidence>
<organism evidence="7 8">
    <name type="scientific">Magnetospirillum molischianum DSM 120</name>
    <dbReference type="NCBI Taxonomy" id="1150626"/>
    <lineage>
        <taxon>Bacteria</taxon>
        <taxon>Pseudomonadati</taxon>
        <taxon>Pseudomonadota</taxon>
        <taxon>Alphaproteobacteria</taxon>
        <taxon>Rhodospirillales</taxon>
        <taxon>Rhodospirillaceae</taxon>
        <taxon>Magnetospirillum</taxon>
    </lineage>
</organism>
<dbReference type="Pfam" id="PF00724">
    <property type="entry name" value="Oxidored_FMN"/>
    <property type="match status" value="1"/>
</dbReference>
<evidence type="ECO:0000256" key="5">
    <source>
        <dbReference type="ARBA" id="ARBA00023002"/>
    </source>
</evidence>
<dbReference type="PANTHER" id="PTHR43303">
    <property type="entry name" value="NADPH DEHYDROGENASE C23G7.10C-RELATED"/>
    <property type="match status" value="1"/>
</dbReference>
<dbReference type="InterPro" id="IPR044152">
    <property type="entry name" value="YqjM-like"/>
</dbReference>
<keyword evidence="5 7" id="KW-0560">Oxidoreductase</keyword>
<evidence type="ECO:0000256" key="2">
    <source>
        <dbReference type="ARBA" id="ARBA00022630"/>
    </source>
</evidence>
<evidence type="ECO:0000259" key="6">
    <source>
        <dbReference type="Pfam" id="PF00724"/>
    </source>
</evidence>
<keyword evidence="4" id="KW-0521">NADP</keyword>
<dbReference type="Proteomes" id="UP000004169">
    <property type="component" value="Unassembled WGS sequence"/>
</dbReference>
<dbReference type="GO" id="GO:0003959">
    <property type="term" value="F:NADPH dehydrogenase activity"/>
    <property type="evidence" value="ECO:0007669"/>
    <property type="project" value="UniProtKB-EC"/>
</dbReference>
<dbReference type="GO" id="GO:0010181">
    <property type="term" value="F:FMN binding"/>
    <property type="evidence" value="ECO:0007669"/>
    <property type="project" value="InterPro"/>
</dbReference>
<proteinExistence type="predicted"/>
<evidence type="ECO:0000256" key="1">
    <source>
        <dbReference type="ARBA" id="ARBA00001917"/>
    </source>
</evidence>
<dbReference type="CDD" id="cd02932">
    <property type="entry name" value="OYE_YqiM_FMN"/>
    <property type="match status" value="1"/>
</dbReference>
<dbReference type="STRING" id="1150626.PHAMO_570026"/>
<comment type="cofactor">
    <cofactor evidence="1">
        <name>FMN</name>
        <dbReference type="ChEBI" id="CHEBI:58210"/>
    </cofactor>
</comment>
<comment type="caution">
    <text evidence="7">The sequence shown here is derived from an EMBL/GenBank/DDBJ whole genome shotgun (WGS) entry which is preliminary data.</text>
</comment>
<keyword evidence="2" id="KW-0285">Flavoprotein</keyword>
<dbReference type="Gene3D" id="3.20.20.70">
    <property type="entry name" value="Aldolase class I"/>
    <property type="match status" value="1"/>
</dbReference>
<dbReference type="InterPro" id="IPR013785">
    <property type="entry name" value="Aldolase_TIM"/>
</dbReference>
<dbReference type="eggNOG" id="COG1902">
    <property type="taxonomic scope" value="Bacteria"/>
</dbReference>
<reference evidence="7 8" key="1">
    <citation type="journal article" date="2012" name="J. Bacteriol.">
        <title>Draft Genome Sequence of the Purple Photosynthetic Bacterium Phaeospirillum molischianum DSM120, a Particularly Versatile Bacterium.</title>
        <authorList>
            <person name="Duquesne K."/>
            <person name="Prima V."/>
            <person name="Ji B."/>
            <person name="Rouy Z."/>
            <person name="Medigue C."/>
            <person name="Talla E."/>
            <person name="Sturgis J.N."/>
        </authorList>
    </citation>
    <scope>NUCLEOTIDE SEQUENCE [LARGE SCALE GENOMIC DNA]</scope>
    <source>
        <strain evidence="8">DSM120</strain>
    </source>
</reference>
<name>H8FXE3_MAGML</name>
<protein>
    <submittedName>
        <fullName evidence="7">NADPH dehydrogenase</fullName>
        <ecNumber evidence="7">1.6.99.1</ecNumber>
    </submittedName>
</protein>